<evidence type="ECO:0000259" key="7">
    <source>
        <dbReference type="Pfam" id="PF00892"/>
    </source>
</evidence>
<dbReference type="InterPro" id="IPR000620">
    <property type="entry name" value="EamA_dom"/>
</dbReference>
<dbReference type="GO" id="GO:0005886">
    <property type="term" value="C:plasma membrane"/>
    <property type="evidence" value="ECO:0007669"/>
    <property type="project" value="UniProtKB-SubCell"/>
</dbReference>
<dbReference type="InterPro" id="IPR037185">
    <property type="entry name" value="EmrE-like"/>
</dbReference>
<keyword evidence="5 6" id="KW-0472">Membrane</keyword>
<evidence type="ECO:0000256" key="6">
    <source>
        <dbReference type="SAM" id="Phobius"/>
    </source>
</evidence>
<dbReference type="PANTHER" id="PTHR42920">
    <property type="entry name" value="OS03G0707200 PROTEIN-RELATED"/>
    <property type="match status" value="1"/>
</dbReference>
<dbReference type="InterPro" id="IPR051258">
    <property type="entry name" value="Diverse_Substrate_Transporter"/>
</dbReference>
<feature type="transmembrane region" description="Helical" evidence="6">
    <location>
        <begin position="137"/>
        <end position="155"/>
    </location>
</feature>
<feature type="transmembrane region" description="Helical" evidence="6">
    <location>
        <begin position="59"/>
        <end position="78"/>
    </location>
</feature>
<name>A0A2S0UPQ6_9RHOB</name>
<feature type="transmembrane region" description="Helical" evidence="6">
    <location>
        <begin position="226"/>
        <end position="245"/>
    </location>
</feature>
<evidence type="ECO:0000256" key="1">
    <source>
        <dbReference type="ARBA" id="ARBA00004651"/>
    </source>
</evidence>
<comment type="subcellular location">
    <subcellularLocation>
        <location evidence="1">Cell membrane</location>
        <topology evidence="1">Multi-pass membrane protein</topology>
    </subcellularLocation>
</comment>
<reference evidence="8 9" key="1">
    <citation type="submission" date="2018-04" db="EMBL/GenBank/DDBJ databases">
        <title>Genome sequencing of Gemmobacter.</title>
        <authorList>
            <person name="Yi H."/>
            <person name="Baek M.-G."/>
        </authorList>
    </citation>
    <scope>NUCLEOTIDE SEQUENCE [LARGE SCALE GENOMIC DNA]</scope>
    <source>
        <strain evidence="8 9">HYN0069</strain>
    </source>
</reference>
<gene>
    <name evidence="8" type="ORF">HYN69_15895</name>
</gene>
<feature type="transmembrane region" description="Helical" evidence="6">
    <location>
        <begin position="162"/>
        <end position="184"/>
    </location>
</feature>
<evidence type="ECO:0000256" key="2">
    <source>
        <dbReference type="ARBA" id="ARBA00022475"/>
    </source>
</evidence>
<feature type="transmembrane region" description="Helical" evidence="6">
    <location>
        <begin position="114"/>
        <end position="131"/>
    </location>
</feature>
<feature type="transmembrane region" description="Helical" evidence="6">
    <location>
        <begin position="251"/>
        <end position="268"/>
    </location>
</feature>
<dbReference type="KEGG" id="geh:HYN69_15895"/>
<evidence type="ECO:0000313" key="9">
    <source>
        <dbReference type="Proteomes" id="UP000244496"/>
    </source>
</evidence>
<proteinExistence type="predicted"/>
<dbReference type="Proteomes" id="UP000244496">
    <property type="component" value="Chromosome"/>
</dbReference>
<feature type="transmembrane region" description="Helical" evidence="6">
    <location>
        <begin position="196"/>
        <end position="214"/>
    </location>
</feature>
<dbReference type="EMBL" id="CP028918">
    <property type="protein sequence ID" value="AWB49787.1"/>
    <property type="molecule type" value="Genomic_DNA"/>
</dbReference>
<feature type="transmembrane region" description="Helical" evidence="6">
    <location>
        <begin position="35"/>
        <end position="52"/>
    </location>
</feature>
<keyword evidence="4 6" id="KW-1133">Transmembrane helix</keyword>
<keyword evidence="3 6" id="KW-0812">Transmembrane</keyword>
<dbReference type="AlphaFoldDB" id="A0A2S0UPQ6"/>
<protein>
    <submittedName>
        <fullName evidence="8">EamA family transporter</fullName>
    </submittedName>
</protein>
<dbReference type="SUPFAM" id="SSF103481">
    <property type="entry name" value="Multidrug resistance efflux transporter EmrE"/>
    <property type="match status" value="2"/>
</dbReference>
<organism evidence="8 9">
    <name type="scientific">Paragemmobacter aquarius</name>
    <dbReference type="NCBI Taxonomy" id="2169400"/>
    <lineage>
        <taxon>Bacteria</taxon>
        <taxon>Pseudomonadati</taxon>
        <taxon>Pseudomonadota</taxon>
        <taxon>Alphaproteobacteria</taxon>
        <taxon>Rhodobacterales</taxon>
        <taxon>Paracoccaceae</taxon>
        <taxon>Paragemmobacter</taxon>
    </lineage>
</organism>
<accession>A0A2S0UPQ6</accession>
<dbReference type="OrthoDB" id="321830at2"/>
<dbReference type="RefSeq" id="WP_108436604.1">
    <property type="nucleotide sequence ID" value="NZ_CP028918.1"/>
</dbReference>
<feature type="domain" description="EamA" evidence="7">
    <location>
        <begin position="140"/>
        <end position="268"/>
    </location>
</feature>
<evidence type="ECO:0000313" key="8">
    <source>
        <dbReference type="EMBL" id="AWB49787.1"/>
    </source>
</evidence>
<feature type="transmembrane region" description="Helical" evidence="6">
    <location>
        <begin position="84"/>
        <end position="102"/>
    </location>
</feature>
<evidence type="ECO:0000256" key="4">
    <source>
        <dbReference type="ARBA" id="ARBA00022989"/>
    </source>
</evidence>
<evidence type="ECO:0000256" key="5">
    <source>
        <dbReference type="ARBA" id="ARBA00023136"/>
    </source>
</evidence>
<dbReference type="Pfam" id="PF00892">
    <property type="entry name" value="EamA"/>
    <property type="match status" value="1"/>
</dbReference>
<keyword evidence="9" id="KW-1185">Reference proteome</keyword>
<keyword evidence="2" id="KW-1003">Cell membrane</keyword>
<dbReference type="PANTHER" id="PTHR42920:SF11">
    <property type="entry name" value="INNER MEMBRANE PROTEIN YTFF"/>
    <property type="match status" value="1"/>
</dbReference>
<sequence length="269" mass="26536">MKALLVAVVMLAFAANSVLNRMAVGQGLIDPAGFALLRLVAGAAVLALIALWRGARLRGSVAGVLGLLVYLFGFSLAYGHLDAGTGALLLFGTVQVVMFAAARAAGEAVPARRWVGVGLALGGLVVLLTPAGKGGGLAFAAMVAAGAGWGLYSLAGRKAGDALAATAGNFVWALPFGAGIAWAIGADLGTAQAGGVWPAIVSGAVTSGLGYALWYAVLPTLDRSRAAAAQLTVPVITAAGGALVLGEGVRLAFVLPAALVLGGVLVANR</sequence>
<evidence type="ECO:0000256" key="3">
    <source>
        <dbReference type="ARBA" id="ARBA00022692"/>
    </source>
</evidence>